<evidence type="ECO:0000256" key="1">
    <source>
        <dbReference type="SAM" id="MobiDB-lite"/>
    </source>
</evidence>
<feature type="compositionally biased region" description="Basic residues" evidence="1">
    <location>
        <begin position="8"/>
        <end position="30"/>
    </location>
</feature>
<name>A0AAD9H5G6_9PEZI</name>
<sequence>MDGTGPHPHLHHPHRHRARPHTHTHTHPIHPSRSPALSQISFILARSLHPPQSIHPRTHDFFPFPPLPSFLPPSNNPSSPFPIPFSSPPPIWMLIAYCCMLIACC</sequence>
<protein>
    <submittedName>
        <fullName evidence="2">Uncharacterized protein</fullName>
    </submittedName>
</protein>
<feature type="region of interest" description="Disordered" evidence="1">
    <location>
        <begin position="1"/>
        <end position="34"/>
    </location>
</feature>
<organism evidence="2 3">
    <name type="scientific">Colletotrichum zoysiae</name>
    <dbReference type="NCBI Taxonomy" id="1216348"/>
    <lineage>
        <taxon>Eukaryota</taxon>
        <taxon>Fungi</taxon>
        <taxon>Dikarya</taxon>
        <taxon>Ascomycota</taxon>
        <taxon>Pezizomycotina</taxon>
        <taxon>Sordariomycetes</taxon>
        <taxon>Hypocreomycetidae</taxon>
        <taxon>Glomerellales</taxon>
        <taxon>Glomerellaceae</taxon>
        <taxon>Colletotrichum</taxon>
        <taxon>Colletotrichum graminicola species complex</taxon>
    </lineage>
</organism>
<comment type="caution">
    <text evidence="2">The sequence shown here is derived from an EMBL/GenBank/DDBJ whole genome shotgun (WGS) entry which is preliminary data.</text>
</comment>
<keyword evidence="3" id="KW-1185">Reference proteome</keyword>
<proteinExistence type="predicted"/>
<gene>
    <name evidence="2" type="ORF">LX32DRAFT_206326</name>
</gene>
<accession>A0AAD9H5G6</accession>
<dbReference type="AlphaFoldDB" id="A0AAD9H5G6"/>
<evidence type="ECO:0000313" key="2">
    <source>
        <dbReference type="EMBL" id="KAK2022176.1"/>
    </source>
</evidence>
<dbReference type="Proteomes" id="UP001232148">
    <property type="component" value="Unassembled WGS sequence"/>
</dbReference>
<evidence type="ECO:0000313" key="3">
    <source>
        <dbReference type="Proteomes" id="UP001232148"/>
    </source>
</evidence>
<reference evidence="2" key="1">
    <citation type="submission" date="2021-06" db="EMBL/GenBank/DDBJ databases">
        <title>Comparative genomics, transcriptomics and evolutionary studies reveal genomic signatures of adaptation to plant cell wall in hemibiotrophic fungi.</title>
        <authorList>
            <consortium name="DOE Joint Genome Institute"/>
            <person name="Baroncelli R."/>
            <person name="Diaz J.F."/>
            <person name="Benocci T."/>
            <person name="Peng M."/>
            <person name="Battaglia E."/>
            <person name="Haridas S."/>
            <person name="Andreopoulos W."/>
            <person name="Labutti K."/>
            <person name="Pangilinan J."/>
            <person name="Floch G.L."/>
            <person name="Makela M.R."/>
            <person name="Henrissat B."/>
            <person name="Grigoriev I.V."/>
            <person name="Crouch J.A."/>
            <person name="De Vries R.P."/>
            <person name="Sukno S.A."/>
            <person name="Thon M.R."/>
        </authorList>
    </citation>
    <scope>NUCLEOTIDE SEQUENCE</scope>
    <source>
        <strain evidence="2">MAFF235873</strain>
    </source>
</reference>
<dbReference type="EMBL" id="MU843056">
    <property type="protein sequence ID" value="KAK2022176.1"/>
    <property type="molecule type" value="Genomic_DNA"/>
</dbReference>